<evidence type="ECO:0000259" key="3">
    <source>
        <dbReference type="Pfam" id="PF14746"/>
    </source>
</evidence>
<organism evidence="4 5">
    <name type="scientific">Henosepilachna vigintioctopunctata</name>
    <dbReference type="NCBI Taxonomy" id="420089"/>
    <lineage>
        <taxon>Eukaryota</taxon>
        <taxon>Metazoa</taxon>
        <taxon>Ecdysozoa</taxon>
        <taxon>Arthropoda</taxon>
        <taxon>Hexapoda</taxon>
        <taxon>Insecta</taxon>
        <taxon>Pterygota</taxon>
        <taxon>Neoptera</taxon>
        <taxon>Endopterygota</taxon>
        <taxon>Coleoptera</taxon>
        <taxon>Polyphaga</taxon>
        <taxon>Cucujiformia</taxon>
        <taxon>Coccinelloidea</taxon>
        <taxon>Coccinellidae</taxon>
        <taxon>Epilachninae</taxon>
        <taxon>Epilachnini</taxon>
        <taxon>Henosepilachna</taxon>
    </lineage>
</organism>
<dbReference type="GO" id="GO:0005768">
    <property type="term" value="C:endosome"/>
    <property type="evidence" value="ECO:0007669"/>
    <property type="project" value="TreeGrafter"/>
</dbReference>
<evidence type="ECO:0008006" key="6">
    <source>
        <dbReference type="Google" id="ProtNLM"/>
    </source>
</evidence>
<accession>A0AAW1V7P3</accession>
<dbReference type="GO" id="GO:0071203">
    <property type="term" value="C:WASH complex"/>
    <property type="evidence" value="ECO:0007669"/>
    <property type="project" value="InterPro"/>
</dbReference>
<dbReference type="GO" id="GO:0007032">
    <property type="term" value="P:endosome organization"/>
    <property type="evidence" value="ECO:0007669"/>
    <property type="project" value="TreeGrafter"/>
</dbReference>
<evidence type="ECO:0000259" key="2">
    <source>
        <dbReference type="Pfam" id="PF14745"/>
    </source>
</evidence>
<dbReference type="GO" id="GO:0016197">
    <property type="term" value="P:endosomal transport"/>
    <property type="evidence" value="ECO:0007669"/>
    <property type="project" value="TreeGrafter"/>
</dbReference>
<dbReference type="PANTHER" id="PTHR31409">
    <property type="entry name" value="WASH COMPLEX SUBUNIT 4"/>
    <property type="match status" value="1"/>
</dbReference>
<keyword evidence="5" id="KW-1185">Reference proteome</keyword>
<feature type="domain" description="WASH complex subunit 4 N-terminal" evidence="2">
    <location>
        <begin position="52"/>
        <end position="572"/>
    </location>
</feature>
<comment type="caution">
    <text evidence="4">The sequence shown here is derived from an EMBL/GenBank/DDBJ whole genome shotgun (WGS) entry which is preliminary data.</text>
</comment>
<dbReference type="InterPro" id="IPR028282">
    <property type="entry name" value="WASH-7_central"/>
</dbReference>
<evidence type="ECO:0000313" key="4">
    <source>
        <dbReference type="EMBL" id="KAK9889026.1"/>
    </source>
</evidence>
<evidence type="ECO:0000259" key="1">
    <source>
        <dbReference type="Pfam" id="PF14744"/>
    </source>
</evidence>
<feature type="domain" description="WASH complex subunit 7 C-terminal" evidence="3">
    <location>
        <begin position="920"/>
        <end position="1087"/>
    </location>
</feature>
<dbReference type="EMBL" id="JARQZJ010000122">
    <property type="protein sequence ID" value="KAK9889026.1"/>
    <property type="molecule type" value="Genomic_DNA"/>
</dbReference>
<dbReference type="Pfam" id="PF14746">
    <property type="entry name" value="WASH-7_C"/>
    <property type="match status" value="1"/>
</dbReference>
<dbReference type="PANTHER" id="PTHR31409:SF0">
    <property type="entry name" value="WASH COMPLEX SUBUNIT 4"/>
    <property type="match status" value="1"/>
</dbReference>
<name>A0AAW1V7P3_9CUCU</name>
<dbReference type="InterPro" id="IPR027307">
    <property type="entry name" value="WASH7"/>
</dbReference>
<sequence>MQETKQLSDRKITAETQKFIGKNQLQQYGLFSDTYNKRLLTFKKKLVLDTNANNTISIEPLCVESVTILNLVNSDNKLLSRMLASLASICSEMYLIIEESDLIYRPFICYEGISNQERNLIPTFSLIQKTFKNLQEVLAIVSRSQQVINLLLLQLNALVGKGYYSSSNGSNFSESLDHLADLLVFLLVLDNLIDAPVIKQHYSHFLMVIQNFVLNSNKFNYSVEKLKLLEKNMRDIENKILRGNIFKNTMNFCSTQTTPTAGVASELTAHITQLFTELDRDEDNIFFTKLWLQVNALVVFQWSLFGDIDKKNIKKLLELNKKIGSCTIAGNKIWCPEGFLLRQIPSFSKYLSTPISNSAILNQVISKTQNLLKEINVLNTQASHCIVNIEKLKNQDMMNIEVKKIQEASNILIEAITLVKKINEIVKWMLRIHIDHNIPISKSTLLALCRLIEILKSFQLTYDKNLLTLIYIIMLISQHLTYKTLSMIHIVRKNLVQDKSYKQRELDVLSALSVCEQSINGPNTRERLLIAKLALSASGLPKETTQEIKSVINRLQLFNCYHIVFRDFCDCSFLHEHFESLIPIYFSKLLGTKADISRYYLMFTALQDCSYVSDNTMKILEDSLKNTFLNPLVQNVETNLRLQTHLHLTLPPSDPFKNYLNLNFIKPSPIKMNTTYWSIKNEAEHYLSTMFYNLTTVVLHDWQTYGEMRRLAHLQYNLETVEDNLPMQTIEQGLDVLEIMRNINVFVSRYLYNLNSQVFVEGKSNNKHLNTIGIAHVANSIRTHGIGIMNTTVNFTYQFLQKKFFVFSQFMFDEQIKSRLLRDLKFFSEHKGELNQMYPYERAEKFNYGIKKLGLNEDGLSYLDLFRKLISHIGNAMGYVRLIRSGGRRSLSEGTCFIPDFKKVESISQYFDKDEIPHLTKKAALFFTHDLKTLVDNFEEATEYFKLLVDVFVPIFRDSKHIHLKNFFIIVPPLTINFVEHSLTFKERLKKNKTDAAFTDDGFAMGLAFIIELLEQEEQINSLHWFQSVKNRFSEERESIQGQKTKGNKDDDKLQQTLSLTERRIAMYEGEFQLLYYNYRSARIFFQS</sequence>
<dbReference type="Proteomes" id="UP001431783">
    <property type="component" value="Unassembled WGS sequence"/>
</dbReference>
<dbReference type="InterPro" id="IPR028191">
    <property type="entry name" value="WASH-4_N"/>
</dbReference>
<dbReference type="AlphaFoldDB" id="A0AAW1V7P3"/>
<dbReference type="Pfam" id="PF14744">
    <property type="entry name" value="WASH-7_mid"/>
    <property type="match status" value="1"/>
</dbReference>
<feature type="domain" description="WASH complex subunit 7 central" evidence="1">
    <location>
        <begin position="579"/>
        <end position="902"/>
    </location>
</feature>
<gene>
    <name evidence="4" type="ORF">WA026_004312</name>
</gene>
<protein>
    <recommendedName>
        <fullName evidence="6">WASH complex subunit 4</fullName>
    </recommendedName>
</protein>
<dbReference type="Pfam" id="PF14745">
    <property type="entry name" value="WASH-4_N"/>
    <property type="match status" value="1"/>
</dbReference>
<reference evidence="4 5" key="1">
    <citation type="submission" date="2023-03" db="EMBL/GenBank/DDBJ databases">
        <title>Genome insight into feeding habits of ladybird beetles.</title>
        <authorList>
            <person name="Li H.-S."/>
            <person name="Huang Y.-H."/>
            <person name="Pang H."/>
        </authorList>
    </citation>
    <scope>NUCLEOTIDE SEQUENCE [LARGE SCALE GENOMIC DNA]</scope>
    <source>
        <strain evidence="4">SYSU_2023b</strain>
        <tissue evidence="4">Whole body</tissue>
    </source>
</reference>
<dbReference type="InterPro" id="IPR028283">
    <property type="entry name" value="WASH-7_C"/>
</dbReference>
<proteinExistence type="predicted"/>
<evidence type="ECO:0000313" key="5">
    <source>
        <dbReference type="Proteomes" id="UP001431783"/>
    </source>
</evidence>